<dbReference type="PANTHER" id="PTHR30335:SF0">
    <property type="entry name" value="ION-TRANSLOCATING OXIDOREDUCTASE COMPLEX SUBUNIT A"/>
    <property type="match status" value="1"/>
</dbReference>
<evidence type="ECO:0000256" key="2">
    <source>
        <dbReference type="ARBA" id="ARBA00022448"/>
    </source>
</evidence>
<dbReference type="InterPro" id="IPR003667">
    <property type="entry name" value="NqrDE/RnfAE"/>
</dbReference>
<feature type="transmembrane region" description="Helical" evidence="7">
    <location>
        <begin position="139"/>
        <end position="162"/>
    </location>
</feature>
<reference evidence="8" key="1">
    <citation type="submission" date="2020-10" db="EMBL/GenBank/DDBJ databases">
        <authorList>
            <person name="Gilroy R."/>
        </authorList>
    </citation>
    <scope>NUCLEOTIDE SEQUENCE</scope>
    <source>
        <strain evidence="8">CHK199-13235</strain>
    </source>
</reference>
<feature type="transmembrane region" description="Helical" evidence="7">
    <location>
        <begin position="114"/>
        <end position="133"/>
    </location>
</feature>
<dbReference type="PANTHER" id="PTHR30335">
    <property type="entry name" value="INTEGRAL MEMBRANE PROTEIN OF SOXR-REDUCING COMPLEX"/>
    <property type="match status" value="1"/>
</dbReference>
<evidence type="ECO:0000256" key="4">
    <source>
        <dbReference type="ARBA" id="ARBA00022967"/>
    </source>
</evidence>
<evidence type="ECO:0000256" key="7">
    <source>
        <dbReference type="SAM" id="Phobius"/>
    </source>
</evidence>
<dbReference type="GO" id="GO:0005886">
    <property type="term" value="C:plasma membrane"/>
    <property type="evidence" value="ECO:0007669"/>
    <property type="project" value="TreeGrafter"/>
</dbReference>
<name>A0A9D1K0W0_9FIRM</name>
<evidence type="ECO:0000256" key="1">
    <source>
        <dbReference type="ARBA" id="ARBA00004127"/>
    </source>
</evidence>
<comment type="caution">
    <text evidence="8">The sequence shown here is derived from an EMBL/GenBank/DDBJ whole genome shotgun (WGS) entry which is preliminary data.</text>
</comment>
<reference evidence="8" key="2">
    <citation type="journal article" date="2021" name="PeerJ">
        <title>Extensive microbial diversity within the chicken gut microbiome revealed by metagenomics and culture.</title>
        <authorList>
            <person name="Gilroy R."/>
            <person name="Ravi A."/>
            <person name="Getino M."/>
            <person name="Pursley I."/>
            <person name="Horton D.L."/>
            <person name="Alikhan N.F."/>
            <person name="Baker D."/>
            <person name="Gharbi K."/>
            <person name="Hall N."/>
            <person name="Watson M."/>
            <person name="Adriaenssens E.M."/>
            <person name="Foster-Nyarko E."/>
            <person name="Jarju S."/>
            <person name="Secka A."/>
            <person name="Antonio M."/>
            <person name="Oren A."/>
            <person name="Chaudhuri R.R."/>
            <person name="La Ragione R."/>
            <person name="Hildebrand F."/>
            <person name="Pallen M.J."/>
        </authorList>
    </citation>
    <scope>NUCLEOTIDE SEQUENCE</scope>
    <source>
        <strain evidence="8">CHK199-13235</strain>
    </source>
</reference>
<dbReference type="AlphaFoldDB" id="A0A9D1K0W0"/>
<evidence type="ECO:0000256" key="5">
    <source>
        <dbReference type="ARBA" id="ARBA00022989"/>
    </source>
</evidence>
<feature type="transmembrane region" description="Helical" evidence="7">
    <location>
        <begin position="49"/>
        <end position="70"/>
    </location>
</feature>
<keyword evidence="2" id="KW-0813">Transport</keyword>
<comment type="subcellular location">
    <subcellularLocation>
        <location evidence="1">Endomembrane system</location>
        <topology evidence="1">Multi-pass membrane protein</topology>
    </subcellularLocation>
</comment>
<evidence type="ECO:0000256" key="3">
    <source>
        <dbReference type="ARBA" id="ARBA00022692"/>
    </source>
</evidence>
<feature type="transmembrane region" description="Helical" evidence="7">
    <location>
        <begin position="85"/>
        <end position="102"/>
    </location>
</feature>
<sequence>MHSFWQILQNTIAEMASIAVVAVFVQNIILTRAMGTSAALFIIRKKNNLWLFGGILTGIITLSSILVYGVDKMMKSWSARYEWTPFFYVLAVGIVYILVLLLCSRLPFRYREQIIPMIHLSAFNGAVFGALLLSQSYDFWGRIAFGLGTGCGFVLASYLVALGYERLNSDKIPAAFRGFPITLIYIGMLSLAFYGLVGHELSI</sequence>
<keyword evidence="3 7" id="KW-0812">Transmembrane</keyword>
<dbReference type="InterPro" id="IPR050133">
    <property type="entry name" value="NqrDE/RnfAE_oxidrdctase"/>
</dbReference>
<proteinExistence type="predicted"/>
<accession>A0A9D1K0W0</accession>
<dbReference type="EMBL" id="DVJP01000068">
    <property type="protein sequence ID" value="HIS77167.1"/>
    <property type="molecule type" value="Genomic_DNA"/>
</dbReference>
<evidence type="ECO:0000313" key="8">
    <source>
        <dbReference type="EMBL" id="HIS77167.1"/>
    </source>
</evidence>
<evidence type="ECO:0000313" key="9">
    <source>
        <dbReference type="Proteomes" id="UP000824002"/>
    </source>
</evidence>
<organism evidence="8 9">
    <name type="scientific">Candidatus Merdivicinus excrementipullorum</name>
    <dbReference type="NCBI Taxonomy" id="2840867"/>
    <lineage>
        <taxon>Bacteria</taxon>
        <taxon>Bacillati</taxon>
        <taxon>Bacillota</taxon>
        <taxon>Clostridia</taxon>
        <taxon>Eubacteriales</taxon>
        <taxon>Oscillospiraceae</taxon>
        <taxon>Oscillospiraceae incertae sedis</taxon>
        <taxon>Candidatus Merdivicinus</taxon>
    </lineage>
</organism>
<evidence type="ECO:0000256" key="6">
    <source>
        <dbReference type="ARBA" id="ARBA00023136"/>
    </source>
</evidence>
<dbReference type="Pfam" id="PF02508">
    <property type="entry name" value="Rnf-Nqr"/>
    <property type="match status" value="1"/>
</dbReference>
<feature type="transmembrane region" description="Helical" evidence="7">
    <location>
        <begin position="174"/>
        <end position="197"/>
    </location>
</feature>
<evidence type="ECO:0008006" key="10">
    <source>
        <dbReference type="Google" id="ProtNLM"/>
    </source>
</evidence>
<keyword evidence="4" id="KW-1278">Translocase</keyword>
<gene>
    <name evidence="8" type="ORF">IAB51_10250</name>
</gene>
<protein>
    <recommendedName>
        <fullName evidence="10">NADH:ubiquinone oxidoreductase, subunit RnfA</fullName>
    </recommendedName>
</protein>
<keyword evidence="5 7" id="KW-1133">Transmembrane helix</keyword>
<keyword evidence="6 7" id="KW-0472">Membrane</keyword>
<dbReference type="GO" id="GO:0012505">
    <property type="term" value="C:endomembrane system"/>
    <property type="evidence" value="ECO:0007669"/>
    <property type="project" value="UniProtKB-SubCell"/>
</dbReference>
<dbReference type="Proteomes" id="UP000824002">
    <property type="component" value="Unassembled WGS sequence"/>
</dbReference>